<dbReference type="InterPro" id="IPR036412">
    <property type="entry name" value="HAD-like_sf"/>
</dbReference>
<comment type="cofactor">
    <cofactor evidence="1">
        <name>Mg(2+)</name>
        <dbReference type="ChEBI" id="CHEBI:18420"/>
    </cofactor>
</comment>
<dbReference type="SFLD" id="SFLDS00003">
    <property type="entry name" value="Haloacid_Dehalogenase"/>
    <property type="match status" value="1"/>
</dbReference>
<dbReference type="Gene3D" id="1.20.120.710">
    <property type="entry name" value="Haloacid dehalogenase hydrolase-like domain"/>
    <property type="match status" value="1"/>
</dbReference>
<evidence type="ECO:0000313" key="5">
    <source>
        <dbReference type="EMBL" id="MDQ7174564.1"/>
    </source>
</evidence>
<keyword evidence="3 6" id="KW-0378">Hydrolase</keyword>
<dbReference type="PANTHER" id="PTHR46470:SF2">
    <property type="entry name" value="GLYCERALDEHYDE 3-PHOSPHATE PHOSPHATASE"/>
    <property type="match status" value="1"/>
</dbReference>
<dbReference type="InterPro" id="IPR006439">
    <property type="entry name" value="HAD-SF_hydro_IA"/>
</dbReference>
<reference evidence="6 7" key="1">
    <citation type="journal article" date="2016" name="Front. Microbiol.">
        <title>Comprehensive Phylogenetic Analysis of Bovine Non-aureus Staphylococci Species Based on Whole-Genome Sequencing.</title>
        <authorList>
            <person name="Naushad S."/>
            <person name="Barkema H.W."/>
            <person name="Luby C."/>
            <person name="Condas L.A."/>
            <person name="Nobrega D.B."/>
            <person name="Carson D.A."/>
            <person name="De Buck J."/>
        </authorList>
    </citation>
    <scope>NUCLEOTIDE SEQUENCE [LARGE SCALE GENOMIC DNA]</scope>
    <source>
        <strain evidence="6 7">SNUC 505</strain>
    </source>
</reference>
<proteinExistence type="predicted"/>
<dbReference type="AlphaFoldDB" id="A0AAE5W9B5"/>
<reference evidence="5 8" key="3">
    <citation type="submission" date="2023-08" db="EMBL/GenBank/DDBJ databases">
        <title>Whole genome sequencing of Staphylococcus chromogenes NNSch 2386.</title>
        <authorList>
            <person name="Kropotov V.S."/>
            <person name="Boriskina E.V."/>
            <person name="Gordinskaya N.A."/>
            <person name="Shkurkina I.S."/>
            <person name="Kryazhev D.V."/>
            <person name="Alekseeva A.E."/>
            <person name="Makhova M.A."/>
        </authorList>
    </citation>
    <scope>NUCLEOTIDE SEQUENCE [LARGE SCALE GENOMIC DNA]</scope>
    <source>
        <strain evidence="5 8">NNSch 2386</strain>
    </source>
</reference>
<keyword evidence="4" id="KW-0460">Magnesium</keyword>
<dbReference type="Pfam" id="PF13419">
    <property type="entry name" value="HAD_2"/>
    <property type="match status" value="1"/>
</dbReference>
<dbReference type="GO" id="GO:0016791">
    <property type="term" value="F:phosphatase activity"/>
    <property type="evidence" value="ECO:0007669"/>
    <property type="project" value="TreeGrafter"/>
</dbReference>
<evidence type="ECO:0000313" key="7">
    <source>
        <dbReference type="Proteomes" id="UP000242704"/>
    </source>
</evidence>
<dbReference type="EMBL" id="PZBZ01000006">
    <property type="protein sequence ID" value="PTG16716.1"/>
    <property type="molecule type" value="Genomic_DNA"/>
</dbReference>
<dbReference type="NCBIfam" id="TIGR01549">
    <property type="entry name" value="HAD-SF-IA-v1"/>
    <property type="match status" value="1"/>
</dbReference>
<evidence type="ECO:0000313" key="8">
    <source>
        <dbReference type="Proteomes" id="UP001240157"/>
    </source>
</evidence>
<dbReference type="Proteomes" id="UP001240157">
    <property type="component" value="Unassembled WGS sequence"/>
</dbReference>
<dbReference type="InterPro" id="IPR023214">
    <property type="entry name" value="HAD_sf"/>
</dbReference>
<dbReference type="GO" id="GO:0044281">
    <property type="term" value="P:small molecule metabolic process"/>
    <property type="evidence" value="ECO:0007669"/>
    <property type="project" value="UniProtKB-ARBA"/>
</dbReference>
<accession>A0AAE5W9B5</accession>
<dbReference type="InterPro" id="IPR051400">
    <property type="entry name" value="HAD-like_hydrolase"/>
</dbReference>
<dbReference type="EMBL" id="JAVGJF010000003">
    <property type="protein sequence ID" value="MDQ7174564.1"/>
    <property type="molecule type" value="Genomic_DNA"/>
</dbReference>
<dbReference type="EC" id="3.1.3.-" evidence="5"/>
<reference evidence="6" key="2">
    <citation type="submission" date="2018-03" db="EMBL/GenBank/DDBJ databases">
        <authorList>
            <person name="Naushad S."/>
        </authorList>
    </citation>
    <scope>NUCLEOTIDE SEQUENCE</scope>
    <source>
        <strain evidence="6">SNUC 505</strain>
    </source>
</reference>
<sequence>MAYTYIFDLDDTLYDQLGAFNVAYHYHFVDSDIGVETLYRHFRHYSDMVFEQTQEGQMTLTEMHIYRITEAVNDFDIALPEKKALDFQKDYEKAQQHIALSHPIKTLLYDLKQSGVQVGIITNGEGHHQRMKFKALGLDHLIPEDHLFISAEEGMMKPDVALFEHVAQTLELNPQKTFYIGDNFENDVVGALDAGWRMIWFNRRNRARTKEGYEPDFEVESEEALVDCIRQLQNK</sequence>
<organism evidence="6 7">
    <name type="scientific">Staphylococcus chromogenes</name>
    <name type="common">Staphylococcus hyicus subsp. chromogenes</name>
    <dbReference type="NCBI Taxonomy" id="46126"/>
    <lineage>
        <taxon>Bacteria</taxon>
        <taxon>Bacillati</taxon>
        <taxon>Bacillota</taxon>
        <taxon>Bacilli</taxon>
        <taxon>Bacillales</taxon>
        <taxon>Staphylococcaceae</taxon>
        <taxon>Staphylococcus</taxon>
    </lineage>
</organism>
<protein>
    <submittedName>
        <fullName evidence="6">HAD family hydrolase</fullName>
        <ecNumber evidence="5">3.1.3.-</ecNumber>
    </submittedName>
</protein>
<keyword evidence="2" id="KW-0479">Metal-binding</keyword>
<gene>
    <name evidence="6" type="ORF">BU653_01790</name>
    <name evidence="5" type="ORF">RCF65_01005</name>
</gene>
<dbReference type="RefSeq" id="WP_105963232.1">
    <property type="nucleotide sequence ID" value="NZ_CP133240.1"/>
</dbReference>
<evidence type="ECO:0000256" key="3">
    <source>
        <dbReference type="ARBA" id="ARBA00022801"/>
    </source>
</evidence>
<dbReference type="SFLD" id="SFLDG01129">
    <property type="entry name" value="C1.5:_HAD__Beta-PGM__Phosphata"/>
    <property type="match status" value="1"/>
</dbReference>
<evidence type="ECO:0000313" key="6">
    <source>
        <dbReference type="EMBL" id="PTG16716.1"/>
    </source>
</evidence>
<dbReference type="Gene3D" id="3.40.50.1000">
    <property type="entry name" value="HAD superfamily/HAD-like"/>
    <property type="match status" value="1"/>
</dbReference>
<evidence type="ECO:0000256" key="1">
    <source>
        <dbReference type="ARBA" id="ARBA00001946"/>
    </source>
</evidence>
<comment type="caution">
    <text evidence="6">The sequence shown here is derived from an EMBL/GenBank/DDBJ whole genome shotgun (WGS) entry which is preliminary data.</text>
</comment>
<dbReference type="SUPFAM" id="SSF56784">
    <property type="entry name" value="HAD-like"/>
    <property type="match status" value="1"/>
</dbReference>
<dbReference type="GO" id="GO:0046872">
    <property type="term" value="F:metal ion binding"/>
    <property type="evidence" value="ECO:0007669"/>
    <property type="project" value="UniProtKB-KW"/>
</dbReference>
<dbReference type="InterPro" id="IPR041492">
    <property type="entry name" value="HAD_2"/>
</dbReference>
<evidence type="ECO:0000256" key="2">
    <source>
        <dbReference type="ARBA" id="ARBA00022723"/>
    </source>
</evidence>
<name>A0AAE5W9B5_STACR</name>
<dbReference type="PRINTS" id="PR00413">
    <property type="entry name" value="HADHALOGNASE"/>
</dbReference>
<evidence type="ECO:0000256" key="4">
    <source>
        <dbReference type="ARBA" id="ARBA00022842"/>
    </source>
</evidence>
<dbReference type="PANTHER" id="PTHR46470">
    <property type="entry name" value="N-ACYLNEURAMINATE-9-PHOSPHATASE"/>
    <property type="match status" value="1"/>
</dbReference>
<dbReference type="Proteomes" id="UP000242704">
    <property type="component" value="Unassembled WGS sequence"/>
</dbReference>